<keyword evidence="2" id="KW-1185">Reference proteome</keyword>
<name>A0A1T5KFV2_9FIRM</name>
<evidence type="ECO:0000313" key="2">
    <source>
        <dbReference type="Proteomes" id="UP000190285"/>
    </source>
</evidence>
<protein>
    <recommendedName>
        <fullName evidence="3">Phage structural protein</fullName>
    </recommendedName>
</protein>
<reference evidence="1 2" key="1">
    <citation type="submission" date="2017-02" db="EMBL/GenBank/DDBJ databases">
        <authorList>
            <person name="Peterson S.W."/>
        </authorList>
    </citation>
    <scope>NUCLEOTIDE SEQUENCE [LARGE SCALE GENOMIC DNA]</scope>
    <source>
        <strain evidence="1 2">M1</strain>
    </source>
</reference>
<accession>A0A1T5KFV2</accession>
<organism evidence="1 2">
    <name type="scientific">Maledivibacter halophilus</name>
    <dbReference type="NCBI Taxonomy" id="36842"/>
    <lineage>
        <taxon>Bacteria</taxon>
        <taxon>Bacillati</taxon>
        <taxon>Bacillota</taxon>
        <taxon>Clostridia</taxon>
        <taxon>Peptostreptococcales</taxon>
        <taxon>Caminicellaceae</taxon>
        <taxon>Maledivibacter</taxon>
    </lineage>
</organism>
<evidence type="ECO:0000313" key="1">
    <source>
        <dbReference type="EMBL" id="SKC62574.1"/>
    </source>
</evidence>
<dbReference type="EMBL" id="FUZT01000004">
    <property type="protein sequence ID" value="SKC62574.1"/>
    <property type="molecule type" value="Genomic_DNA"/>
</dbReference>
<dbReference type="Proteomes" id="UP000190285">
    <property type="component" value="Unassembled WGS sequence"/>
</dbReference>
<dbReference type="STRING" id="36842.SAMN02194393_01766"/>
<dbReference type="RefSeq" id="WP_208985025.1">
    <property type="nucleotide sequence ID" value="NZ_FUZT01000004.1"/>
</dbReference>
<sequence length="357" mass="42201">MAEKYMFFDSTMDDERNYSADEFAEYFRRFIRNGVFNGDGDDLKVGAQGQDMKTHILPGYAWVEGYLYKIDMEPLKLYHQSAHAKYNRIDRVVIRLDKTLENRYVKAFILTGTPAETPQVPELTRDENIYELALAQVEILAGKSFIEAHQITDERLNNEVCGFVTHLFEQVDTTELFNEWKIYLDAKRAQGNEQLTIWLKYMASKKQNIDIEYTAFLASLQSKFLAFQTTWSNWTKEKLATPDGEFYIQWKSWFDEVRKVWDSWFKKEALKVWRTWVEDKLATPNGEFYVEWKEWFEEIQDVSNLVPRSHFKAHRDRTVREETHGLRISGNNLEVEISDGKWRRLEGLAVINTWGGM</sequence>
<evidence type="ECO:0008006" key="3">
    <source>
        <dbReference type="Google" id="ProtNLM"/>
    </source>
</evidence>
<dbReference type="AlphaFoldDB" id="A0A1T5KFV2"/>
<proteinExistence type="predicted"/>
<gene>
    <name evidence="1" type="ORF">SAMN02194393_01766</name>
</gene>